<evidence type="ECO:0000256" key="1">
    <source>
        <dbReference type="SAM" id="MobiDB-lite"/>
    </source>
</evidence>
<keyword evidence="4" id="KW-1185">Reference proteome</keyword>
<name>A0ABP5XDM7_9ACTN</name>
<feature type="compositionally biased region" description="Basic and acidic residues" evidence="1">
    <location>
        <begin position="23"/>
        <end position="38"/>
    </location>
</feature>
<accession>A0ABP5XDM7</accession>
<evidence type="ECO:0000259" key="2">
    <source>
        <dbReference type="Pfam" id="PF13569"/>
    </source>
</evidence>
<reference evidence="4" key="1">
    <citation type="journal article" date="2019" name="Int. J. Syst. Evol. Microbiol.">
        <title>The Global Catalogue of Microorganisms (GCM) 10K type strain sequencing project: providing services to taxonomists for standard genome sequencing and annotation.</title>
        <authorList>
            <consortium name="The Broad Institute Genomics Platform"/>
            <consortium name="The Broad Institute Genome Sequencing Center for Infectious Disease"/>
            <person name="Wu L."/>
            <person name="Ma J."/>
        </authorList>
    </citation>
    <scope>NUCLEOTIDE SEQUENCE [LARGE SCALE GENOMIC DNA]</scope>
    <source>
        <strain evidence="4">JCM 3325</strain>
    </source>
</reference>
<organism evidence="3 4">
    <name type="scientific">Actinomadura vinacea</name>
    <dbReference type="NCBI Taxonomy" id="115336"/>
    <lineage>
        <taxon>Bacteria</taxon>
        <taxon>Bacillati</taxon>
        <taxon>Actinomycetota</taxon>
        <taxon>Actinomycetes</taxon>
        <taxon>Streptosporangiales</taxon>
        <taxon>Thermomonosporaceae</taxon>
        <taxon>Actinomadura</taxon>
    </lineage>
</organism>
<protein>
    <recommendedName>
        <fullName evidence="2">DUF4132 domain-containing protein</fullName>
    </recommendedName>
</protein>
<dbReference type="Pfam" id="PF13569">
    <property type="entry name" value="DUF4132"/>
    <property type="match status" value="1"/>
</dbReference>
<sequence>MSTDTAIDEAPLEALPRILADPPWERAAREPKPAKPKEPELRIVAGLEPPSGLAIAWAPGQQEQWAATGVYTWGGENWDERLEQYLADPPSMYAPTAGAMFARGPEEQLRPLVSDWRPRYIGPYHSRTLKPIVARFGLDARDTVLHGVAESVAASGEALLPFLDAQVVALMADWMFRLKTAQKYTRDYFGNHGLATVPFLVPDAVGKSRPARRKATAALVLVAEQHGGDAVVEAARVHGDEAAEIVAEALRAGAPVADVHKKPAEGPSKPPKLPWLRPAKLPRPVLREDGKALPVTATGNLVSLMALSADEDLREVFELCTPGSLAEFSWAIFEAWRKAGEPSRNPWVLSQLGRLGDDETVRRVTPVIRAWPGQAGHAKAVRGLEVLTAIGTDVALIHLNGIARKVKFNGLKAEARLAIDRVAEARGLTTEQLADRLVPDFGLDAEGGMTLDYGPRTFRISFDEQLRPQIADDSGKLRKALPKPGAKDDAELAPAAHQRFGALKKDVRTIAADQIQRLETAMVTGRRWTPEEFQAYFAGHPLIWHIARRLVWLADGRSFRIAEDRTFADVEDAAFTPSPSAEIGIAHPLHLGEELAAWSEVFADYEITQPFPQLGRAVHALTDAERGAGRLARFEGVTVPTGKVLGLTRHGWERGAPQDGGVEHGISLRVAEKRYIVIDLNPGIAVGAIDIFPEQELREVVIATSSYAYGSTVGRTFGELDPVTASEVLAVLTDLTAQ</sequence>
<dbReference type="RefSeq" id="WP_344596450.1">
    <property type="nucleotide sequence ID" value="NZ_BAAARW010000038.1"/>
</dbReference>
<feature type="domain" description="DUF4132" evidence="2">
    <location>
        <begin position="475"/>
        <end position="652"/>
    </location>
</feature>
<proteinExistence type="predicted"/>
<dbReference type="Proteomes" id="UP001501231">
    <property type="component" value="Unassembled WGS sequence"/>
</dbReference>
<feature type="region of interest" description="Disordered" evidence="1">
    <location>
        <begin position="1"/>
        <end position="38"/>
    </location>
</feature>
<dbReference type="EMBL" id="BAAARW010000038">
    <property type="protein sequence ID" value="GAA2450400.1"/>
    <property type="molecule type" value="Genomic_DNA"/>
</dbReference>
<comment type="caution">
    <text evidence="3">The sequence shown here is derived from an EMBL/GenBank/DDBJ whole genome shotgun (WGS) entry which is preliminary data.</text>
</comment>
<evidence type="ECO:0000313" key="4">
    <source>
        <dbReference type="Proteomes" id="UP001501231"/>
    </source>
</evidence>
<evidence type="ECO:0000313" key="3">
    <source>
        <dbReference type="EMBL" id="GAA2450400.1"/>
    </source>
</evidence>
<feature type="compositionally biased region" description="Acidic residues" evidence="1">
    <location>
        <begin position="1"/>
        <end position="11"/>
    </location>
</feature>
<dbReference type="InterPro" id="IPR025406">
    <property type="entry name" value="DUF4132"/>
</dbReference>
<gene>
    <name evidence="3" type="ORF">GCM10010191_80390</name>
</gene>